<comment type="subcellular location">
    <subcellularLocation>
        <location evidence="1">Cell membrane</location>
        <topology evidence="1">Multi-pass membrane protein</topology>
    </subcellularLocation>
</comment>
<feature type="transmembrane region" description="Helical" evidence="7">
    <location>
        <begin position="313"/>
        <end position="332"/>
    </location>
</feature>
<organism evidence="9 10">
    <name type="scientific">Caldalkalibacillus horti</name>
    <dbReference type="NCBI Taxonomy" id="77523"/>
    <lineage>
        <taxon>Bacteria</taxon>
        <taxon>Bacillati</taxon>
        <taxon>Bacillota</taxon>
        <taxon>Bacilli</taxon>
        <taxon>Bacillales</taxon>
        <taxon>Bacillaceae</taxon>
        <taxon>Caldalkalibacillus</taxon>
    </lineage>
</organism>
<evidence type="ECO:0000256" key="7">
    <source>
        <dbReference type="SAM" id="Phobius"/>
    </source>
</evidence>
<feature type="transmembrane region" description="Helical" evidence="7">
    <location>
        <begin position="344"/>
        <end position="365"/>
    </location>
</feature>
<evidence type="ECO:0000259" key="8">
    <source>
        <dbReference type="PROSITE" id="PS50850"/>
    </source>
</evidence>
<keyword evidence="3" id="KW-1003">Cell membrane</keyword>
<evidence type="ECO:0000256" key="2">
    <source>
        <dbReference type="ARBA" id="ARBA00022448"/>
    </source>
</evidence>
<dbReference type="InterPro" id="IPR036259">
    <property type="entry name" value="MFS_trans_sf"/>
</dbReference>
<keyword evidence="5 7" id="KW-1133">Transmembrane helix</keyword>
<dbReference type="CDD" id="cd17329">
    <property type="entry name" value="MFS_MdtH_MDR_like"/>
    <property type="match status" value="1"/>
</dbReference>
<gene>
    <name evidence="9" type="ORF">J2S11_000056</name>
</gene>
<dbReference type="Pfam" id="PF07690">
    <property type="entry name" value="MFS_1"/>
    <property type="match status" value="1"/>
</dbReference>
<dbReference type="EMBL" id="JAUSTY010000001">
    <property type="protein sequence ID" value="MDQ0164157.1"/>
    <property type="molecule type" value="Genomic_DNA"/>
</dbReference>
<dbReference type="PANTHER" id="PTHR23517:SF10">
    <property type="entry name" value="MAJOR FACILITATOR SUPERFAMILY (MFS) PROFILE DOMAIN-CONTAINING PROTEIN"/>
    <property type="match status" value="1"/>
</dbReference>
<feature type="transmembrane region" description="Helical" evidence="7">
    <location>
        <begin position="101"/>
        <end position="123"/>
    </location>
</feature>
<name>A0ABT9VT45_9BACI</name>
<dbReference type="RefSeq" id="WP_307389351.1">
    <property type="nucleotide sequence ID" value="NZ_BAAADK010000009.1"/>
</dbReference>
<comment type="caution">
    <text evidence="9">The sequence shown here is derived from an EMBL/GenBank/DDBJ whole genome shotgun (WGS) entry which is preliminary data.</text>
</comment>
<feature type="transmembrane region" description="Helical" evidence="7">
    <location>
        <begin position="290"/>
        <end position="307"/>
    </location>
</feature>
<evidence type="ECO:0000256" key="4">
    <source>
        <dbReference type="ARBA" id="ARBA00022692"/>
    </source>
</evidence>
<evidence type="ECO:0000256" key="1">
    <source>
        <dbReference type="ARBA" id="ARBA00004651"/>
    </source>
</evidence>
<feature type="domain" description="Major facilitator superfamily (MFS) profile" evidence="8">
    <location>
        <begin position="10"/>
        <end position="404"/>
    </location>
</feature>
<evidence type="ECO:0000256" key="5">
    <source>
        <dbReference type="ARBA" id="ARBA00022989"/>
    </source>
</evidence>
<dbReference type="Proteomes" id="UP001235840">
    <property type="component" value="Unassembled WGS sequence"/>
</dbReference>
<keyword evidence="2" id="KW-0813">Transport</keyword>
<dbReference type="SUPFAM" id="SSF103473">
    <property type="entry name" value="MFS general substrate transporter"/>
    <property type="match status" value="1"/>
</dbReference>
<dbReference type="Gene3D" id="1.20.1250.20">
    <property type="entry name" value="MFS general substrate transporter like domains"/>
    <property type="match status" value="1"/>
</dbReference>
<reference evidence="9 10" key="1">
    <citation type="submission" date="2023-07" db="EMBL/GenBank/DDBJ databases">
        <title>Genomic Encyclopedia of Type Strains, Phase IV (KMG-IV): sequencing the most valuable type-strain genomes for metagenomic binning, comparative biology and taxonomic classification.</title>
        <authorList>
            <person name="Goeker M."/>
        </authorList>
    </citation>
    <scope>NUCLEOTIDE SEQUENCE [LARGE SCALE GENOMIC DNA]</scope>
    <source>
        <strain evidence="9 10">DSM 12751</strain>
    </source>
</reference>
<feature type="transmembrane region" description="Helical" evidence="7">
    <location>
        <begin position="163"/>
        <end position="183"/>
    </location>
</feature>
<accession>A0ABT9VT45</accession>
<dbReference type="PANTHER" id="PTHR23517">
    <property type="entry name" value="RESISTANCE PROTEIN MDTM, PUTATIVE-RELATED-RELATED"/>
    <property type="match status" value="1"/>
</dbReference>
<feature type="transmembrane region" description="Helical" evidence="7">
    <location>
        <begin position="377"/>
        <end position="399"/>
    </location>
</feature>
<feature type="transmembrane region" description="Helical" evidence="7">
    <location>
        <begin position="259"/>
        <end position="278"/>
    </location>
</feature>
<feature type="transmembrane region" description="Helical" evidence="7">
    <location>
        <begin position="219"/>
        <end position="239"/>
    </location>
</feature>
<proteinExistence type="predicted"/>
<feature type="transmembrane region" description="Helical" evidence="7">
    <location>
        <begin position="43"/>
        <end position="65"/>
    </location>
</feature>
<feature type="transmembrane region" description="Helical" evidence="7">
    <location>
        <begin position="12"/>
        <end position="31"/>
    </location>
</feature>
<keyword evidence="10" id="KW-1185">Reference proteome</keyword>
<keyword evidence="4 7" id="KW-0812">Transmembrane</keyword>
<evidence type="ECO:0000313" key="9">
    <source>
        <dbReference type="EMBL" id="MDQ0164157.1"/>
    </source>
</evidence>
<feature type="transmembrane region" description="Helical" evidence="7">
    <location>
        <begin position="77"/>
        <end position="95"/>
    </location>
</feature>
<dbReference type="PROSITE" id="PS50850">
    <property type="entry name" value="MFS"/>
    <property type="match status" value="1"/>
</dbReference>
<evidence type="ECO:0000256" key="3">
    <source>
        <dbReference type="ARBA" id="ARBA00022475"/>
    </source>
</evidence>
<keyword evidence="6 7" id="KW-0472">Membrane</keyword>
<protein>
    <submittedName>
        <fullName evidence="9">MFS family permease</fullName>
    </submittedName>
</protein>
<evidence type="ECO:0000256" key="6">
    <source>
        <dbReference type="ARBA" id="ARBA00023136"/>
    </source>
</evidence>
<dbReference type="InterPro" id="IPR050171">
    <property type="entry name" value="MFS_Transporters"/>
</dbReference>
<dbReference type="InterPro" id="IPR020846">
    <property type="entry name" value="MFS_dom"/>
</dbReference>
<dbReference type="InterPro" id="IPR011701">
    <property type="entry name" value="MFS"/>
</dbReference>
<sequence>MKLIPEYPKALWILALGMLINITGASFLWPLNSIYMTQELSQTMSTAGFVLMLHAGAGVIGNLLGGFLYDRYGGKKTILYGIILATGSVFCLALFHHFLVYVGIMILLGFSNGLVFPSMYAMAGGVWPEGGRKTFNVIYVFQNVGVAIGSAIGGLVAQFSFTIVFFVNGLFYLLFLAIIWFGINERIAVQPRAEMKGIGQDNGENAIDQTQRILQRRGLISLGIISFGFLACWITYVQWQTSVSVHMQGLGMSLSSYSLLWTINGGLILLAQPFTSFLTEKVLPTVKSQLLTGIVLFFISLYILSQTEIYSGFLMAMIIMTIGEIFIWPAVPTAAQELAPKHKVGFYQGVVGSAATGGRMLGPLIGGFLFEAYNVQIMFYSMILICGIGLICFITFDWVKREKKDKDTSQAHSLP</sequence>
<feature type="transmembrane region" description="Helical" evidence="7">
    <location>
        <begin position="135"/>
        <end position="157"/>
    </location>
</feature>
<evidence type="ECO:0000313" key="10">
    <source>
        <dbReference type="Proteomes" id="UP001235840"/>
    </source>
</evidence>